<evidence type="ECO:0000313" key="5">
    <source>
        <dbReference type="EMBL" id="MCY1004633.1"/>
    </source>
</evidence>
<dbReference type="GO" id="GO:0008777">
    <property type="term" value="F:acetylornithine deacetylase activity"/>
    <property type="evidence" value="ECO:0007669"/>
    <property type="project" value="TreeGrafter"/>
</dbReference>
<evidence type="ECO:0000256" key="1">
    <source>
        <dbReference type="ARBA" id="ARBA00022723"/>
    </source>
</evidence>
<name>A0A9X3IWC0_9BACT</name>
<dbReference type="Gene3D" id="3.40.630.10">
    <property type="entry name" value="Zn peptidases"/>
    <property type="match status" value="1"/>
</dbReference>
<dbReference type="GO" id="GO:0046872">
    <property type="term" value="F:metal ion binding"/>
    <property type="evidence" value="ECO:0007669"/>
    <property type="project" value="UniProtKB-KW"/>
</dbReference>
<dbReference type="AlphaFoldDB" id="A0A9X3IWC0"/>
<dbReference type="Proteomes" id="UP001150924">
    <property type="component" value="Unassembled WGS sequence"/>
</dbReference>
<dbReference type="GO" id="GO:0006526">
    <property type="term" value="P:L-arginine biosynthetic process"/>
    <property type="evidence" value="ECO:0007669"/>
    <property type="project" value="TreeGrafter"/>
</dbReference>
<evidence type="ECO:0000256" key="2">
    <source>
        <dbReference type="ARBA" id="ARBA00022801"/>
    </source>
</evidence>
<dbReference type="PANTHER" id="PTHR43808">
    <property type="entry name" value="ACETYLORNITHINE DEACETYLASE"/>
    <property type="match status" value="1"/>
</dbReference>
<evidence type="ECO:0000313" key="6">
    <source>
        <dbReference type="Proteomes" id="UP001150924"/>
    </source>
</evidence>
<dbReference type="Gene3D" id="3.30.70.360">
    <property type="match status" value="1"/>
</dbReference>
<keyword evidence="6" id="KW-1185">Reference proteome</keyword>
<dbReference type="Pfam" id="PF07687">
    <property type="entry name" value="M20_dimer"/>
    <property type="match status" value="1"/>
</dbReference>
<dbReference type="InterPro" id="IPR050072">
    <property type="entry name" value="Peptidase_M20A"/>
</dbReference>
<feature type="domain" description="Peptidase M20 dimerisation" evidence="4">
    <location>
        <begin position="19"/>
        <end position="125"/>
    </location>
</feature>
<evidence type="ECO:0000259" key="4">
    <source>
        <dbReference type="Pfam" id="PF07687"/>
    </source>
</evidence>
<protein>
    <submittedName>
        <fullName evidence="5">M20/M25/M40 family metallo-hydrolase</fullName>
    </submittedName>
</protein>
<accession>A0A9X3IWC0</accession>
<dbReference type="InterPro" id="IPR036264">
    <property type="entry name" value="Bact_exopeptidase_dim_dom"/>
</dbReference>
<dbReference type="EMBL" id="JAPNKE010000002">
    <property type="protein sequence ID" value="MCY1004633.1"/>
    <property type="molecule type" value="Genomic_DNA"/>
</dbReference>
<dbReference type="Pfam" id="PF01546">
    <property type="entry name" value="Peptidase_M20"/>
    <property type="match status" value="1"/>
</dbReference>
<reference evidence="5" key="1">
    <citation type="submission" date="2022-11" db="EMBL/GenBank/DDBJ databases">
        <title>Minimal conservation of predation-associated metabolite biosynthetic gene clusters underscores biosynthetic potential of Myxococcota including descriptions for ten novel species: Archangium lansinium sp. nov., Myxococcus landrumus sp. nov., Nannocystis bai.</title>
        <authorList>
            <person name="Ahearne A."/>
            <person name="Stevens C."/>
            <person name="Phillips K."/>
        </authorList>
    </citation>
    <scope>NUCLEOTIDE SEQUENCE</scope>
    <source>
        <strain evidence="5">Na p29</strain>
    </source>
</reference>
<gene>
    <name evidence="5" type="ORF">OV079_03415</name>
</gene>
<organism evidence="5 6">
    <name type="scientific">Nannocystis pusilla</name>
    <dbReference type="NCBI Taxonomy" id="889268"/>
    <lineage>
        <taxon>Bacteria</taxon>
        <taxon>Pseudomonadati</taxon>
        <taxon>Myxococcota</taxon>
        <taxon>Polyangia</taxon>
        <taxon>Nannocystales</taxon>
        <taxon>Nannocystaceae</taxon>
        <taxon>Nannocystis</taxon>
    </lineage>
</organism>
<proteinExistence type="predicted"/>
<dbReference type="SUPFAM" id="SSF55031">
    <property type="entry name" value="Bacterial exopeptidase dimerisation domain"/>
    <property type="match status" value="1"/>
</dbReference>
<keyword evidence="1" id="KW-0479">Metal-binding</keyword>
<evidence type="ECO:0000256" key="3">
    <source>
        <dbReference type="ARBA" id="ARBA00023285"/>
    </source>
</evidence>
<dbReference type="InterPro" id="IPR011650">
    <property type="entry name" value="Peptidase_M20_dimer"/>
</dbReference>
<keyword evidence="3" id="KW-0170">Cobalt</keyword>
<dbReference type="SUPFAM" id="SSF53187">
    <property type="entry name" value="Zn-dependent exopeptidases"/>
    <property type="match status" value="1"/>
</dbReference>
<keyword evidence="2" id="KW-0378">Hydrolase</keyword>
<dbReference type="InterPro" id="IPR002933">
    <property type="entry name" value="Peptidase_M20"/>
</dbReference>
<dbReference type="PANTHER" id="PTHR43808:SF31">
    <property type="entry name" value="N-ACETYL-L-CITRULLINE DEACETYLASE"/>
    <property type="match status" value="1"/>
</dbReference>
<sequence>MCVVGEPTSQRAPGDTIKIGRCGRMCGTVRVRGVQGHGAYPDRADNHLARLIRFLSHLGETPLDHGSLHFAPSSVSITSIDGSNAATHVTPGQAQACFDVRFNDCHTRASLESRLRRLAAAQLHETHELELRCDAEPFLCAPGRWHEALAHAAYAVVGRRPEFSTSGETSDARFIHPYCPVVELGLVGTPVHRADEHVSLADLDSLTAIYTLMLAGFVRVAAH</sequence>
<comment type="caution">
    <text evidence="5">The sequence shown here is derived from an EMBL/GenBank/DDBJ whole genome shotgun (WGS) entry which is preliminary data.</text>
</comment>